<dbReference type="InterPro" id="IPR011740">
    <property type="entry name" value="DUF2460"/>
</dbReference>
<dbReference type="EMBL" id="QPJY01000002">
    <property type="protein sequence ID" value="RCX32083.1"/>
    <property type="molecule type" value="Genomic_DNA"/>
</dbReference>
<name>A0A369CEG5_9GAMM</name>
<feature type="domain" description="DUF2460" evidence="1">
    <location>
        <begin position="39"/>
        <end position="162"/>
    </location>
</feature>
<dbReference type="RefSeq" id="WP_114278900.1">
    <property type="nucleotide sequence ID" value="NZ_QPJY01000002.1"/>
</dbReference>
<sequence length="286" mass="30765">MGTFVDRLFPVERLIWQEMRGGILPPPVSSAGNGSLVQQRLSTTDEGQYRVTFPPQVRKWSDWVAIYEFSLGVGGRRDSFRLRDPRTYFNKRAGQALGAGDGVTQAYQLVASFGDDYTHRITKPVDGTVAIYIGQAGSPVAQTSRWSVGLLSGEVSFDSDLAGTVTGATSASPCVLEITGHGLTTGDTVHLGAFTGTGWSGLNDRREIVAVVDANHISIPVDSSAFPAYSANDGTTHTLPQAGEIITADLEWEFQVCLSSRIEPPSDAVVGRIVRLGEVVFEEVDE</sequence>
<evidence type="ECO:0000313" key="3">
    <source>
        <dbReference type="Proteomes" id="UP000252707"/>
    </source>
</evidence>
<dbReference type="Proteomes" id="UP000252707">
    <property type="component" value="Unassembled WGS sequence"/>
</dbReference>
<evidence type="ECO:0000259" key="1">
    <source>
        <dbReference type="Pfam" id="PF09343"/>
    </source>
</evidence>
<organism evidence="2 3">
    <name type="scientific">Thioalbus denitrificans</name>
    <dbReference type="NCBI Taxonomy" id="547122"/>
    <lineage>
        <taxon>Bacteria</taxon>
        <taxon>Pseudomonadati</taxon>
        <taxon>Pseudomonadota</taxon>
        <taxon>Gammaproteobacteria</taxon>
        <taxon>Chromatiales</taxon>
        <taxon>Ectothiorhodospiraceae</taxon>
        <taxon>Thioalbus</taxon>
    </lineage>
</organism>
<reference evidence="2 3" key="1">
    <citation type="submission" date="2018-07" db="EMBL/GenBank/DDBJ databases">
        <title>Genomic Encyclopedia of Type Strains, Phase IV (KMG-IV): sequencing the most valuable type-strain genomes for metagenomic binning, comparative biology and taxonomic classification.</title>
        <authorList>
            <person name="Goeker M."/>
        </authorList>
    </citation>
    <scope>NUCLEOTIDE SEQUENCE [LARGE SCALE GENOMIC DNA]</scope>
    <source>
        <strain evidence="2 3">DSM 26407</strain>
    </source>
</reference>
<accession>A0A369CEG5</accession>
<evidence type="ECO:0000313" key="2">
    <source>
        <dbReference type="EMBL" id="RCX32083.1"/>
    </source>
</evidence>
<proteinExistence type="predicted"/>
<gene>
    <name evidence="2" type="ORF">DFQ59_102436</name>
</gene>
<keyword evidence="3" id="KW-1185">Reference proteome</keyword>
<dbReference type="InterPro" id="IPR023366">
    <property type="entry name" value="ATP_synth_asu-like_sf"/>
</dbReference>
<dbReference type="Gene3D" id="2.40.30.20">
    <property type="match status" value="1"/>
</dbReference>
<comment type="caution">
    <text evidence="2">The sequence shown here is derived from an EMBL/GenBank/DDBJ whole genome shotgun (WGS) entry which is preliminary data.</text>
</comment>
<protein>
    <submittedName>
        <fullName evidence="2">Uncharacterized protein (TIGR02217 family)</fullName>
    </submittedName>
</protein>
<dbReference type="AlphaFoldDB" id="A0A369CEG5"/>
<dbReference type="Pfam" id="PF09343">
    <property type="entry name" value="DUF2460"/>
    <property type="match status" value="1"/>
</dbReference>